<comment type="similarity">
    <text evidence="2">Belongs to the NADH dehydrogenase family.</text>
</comment>
<protein>
    <submittedName>
        <fullName evidence="7">FAD/NAD(P)-binding domain-containing protein</fullName>
    </submittedName>
</protein>
<dbReference type="GO" id="GO:0003955">
    <property type="term" value="F:NAD(P)H dehydrogenase (quinone) activity"/>
    <property type="evidence" value="ECO:0007669"/>
    <property type="project" value="TreeGrafter"/>
</dbReference>
<feature type="domain" description="FAD/NAD(P)-binding" evidence="6">
    <location>
        <begin position="4"/>
        <end position="311"/>
    </location>
</feature>
<keyword evidence="4" id="KW-0274">FAD</keyword>
<dbReference type="Pfam" id="PF07992">
    <property type="entry name" value="Pyr_redox_2"/>
    <property type="match status" value="1"/>
</dbReference>
<name>A0A2V5HVZ3_ASPV1</name>
<dbReference type="InterPro" id="IPR023753">
    <property type="entry name" value="FAD/NAD-binding_dom"/>
</dbReference>
<dbReference type="STRING" id="1450538.A0A2V5HVZ3"/>
<evidence type="ECO:0000256" key="1">
    <source>
        <dbReference type="ARBA" id="ARBA00001974"/>
    </source>
</evidence>
<evidence type="ECO:0000256" key="3">
    <source>
        <dbReference type="ARBA" id="ARBA00022630"/>
    </source>
</evidence>
<dbReference type="SUPFAM" id="SSF51905">
    <property type="entry name" value="FAD/NAD(P)-binding domain"/>
    <property type="match status" value="1"/>
</dbReference>
<keyword evidence="5" id="KW-0560">Oxidoreductase</keyword>
<dbReference type="OMA" id="VDPRSYM"/>
<evidence type="ECO:0000313" key="7">
    <source>
        <dbReference type="EMBL" id="PYI16037.1"/>
    </source>
</evidence>
<dbReference type="PANTHER" id="PTHR42913">
    <property type="entry name" value="APOPTOSIS-INDUCING FACTOR 1"/>
    <property type="match status" value="1"/>
</dbReference>
<dbReference type="PANTHER" id="PTHR42913:SF3">
    <property type="entry name" value="64 KDA MITOCHONDRIAL NADH DEHYDROGENASE (EUROFUNG)"/>
    <property type="match status" value="1"/>
</dbReference>
<evidence type="ECO:0000256" key="2">
    <source>
        <dbReference type="ARBA" id="ARBA00005272"/>
    </source>
</evidence>
<dbReference type="PRINTS" id="PR00368">
    <property type="entry name" value="FADPNR"/>
</dbReference>
<proteinExistence type="inferred from homology"/>
<evidence type="ECO:0000256" key="4">
    <source>
        <dbReference type="ARBA" id="ARBA00022827"/>
    </source>
</evidence>
<dbReference type="InterPro" id="IPR036188">
    <property type="entry name" value="FAD/NAD-bd_sf"/>
</dbReference>
<keyword evidence="3" id="KW-0285">Flavoprotein</keyword>
<accession>A0A2V5HVZ3</accession>
<evidence type="ECO:0000313" key="8">
    <source>
        <dbReference type="Proteomes" id="UP000249829"/>
    </source>
</evidence>
<organism evidence="7 8">
    <name type="scientific">Aspergillus violaceofuscus (strain CBS 115571)</name>
    <dbReference type="NCBI Taxonomy" id="1450538"/>
    <lineage>
        <taxon>Eukaryota</taxon>
        <taxon>Fungi</taxon>
        <taxon>Dikarya</taxon>
        <taxon>Ascomycota</taxon>
        <taxon>Pezizomycotina</taxon>
        <taxon>Eurotiomycetes</taxon>
        <taxon>Eurotiomycetidae</taxon>
        <taxon>Eurotiales</taxon>
        <taxon>Aspergillaceae</taxon>
        <taxon>Aspergillus</taxon>
    </lineage>
</organism>
<dbReference type="InterPro" id="IPR051169">
    <property type="entry name" value="NADH-Q_oxidoreductase"/>
</dbReference>
<evidence type="ECO:0000259" key="6">
    <source>
        <dbReference type="Pfam" id="PF07992"/>
    </source>
</evidence>
<dbReference type="Proteomes" id="UP000249829">
    <property type="component" value="Unassembled WGS sequence"/>
</dbReference>
<dbReference type="PRINTS" id="PR00411">
    <property type="entry name" value="PNDRDTASEI"/>
</dbReference>
<gene>
    <name evidence="7" type="ORF">BO99DRAFT_435807</name>
</gene>
<dbReference type="Gene3D" id="3.50.50.100">
    <property type="match status" value="1"/>
</dbReference>
<reference evidence="7 8" key="1">
    <citation type="submission" date="2018-02" db="EMBL/GenBank/DDBJ databases">
        <title>The genomes of Aspergillus section Nigri reveals drivers in fungal speciation.</title>
        <authorList>
            <consortium name="DOE Joint Genome Institute"/>
            <person name="Vesth T.C."/>
            <person name="Nybo J."/>
            <person name="Theobald S."/>
            <person name="Brandl J."/>
            <person name="Frisvad J.C."/>
            <person name="Nielsen K.F."/>
            <person name="Lyhne E.K."/>
            <person name="Kogle M.E."/>
            <person name="Kuo A."/>
            <person name="Riley R."/>
            <person name="Clum A."/>
            <person name="Nolan M."/>
            <person name="Lipzen A."/>
            <person name="Salamov A."/>
            <person name="Henrissat B."/>
            <person name="Wiebenga A."/>
            <person name="De vries R.P."/>
            <person name="Grigoriev I.V."/>
            <person name="Mortensen U.H."/>
            <person name="Andersen M.R."/>
            <person name="Baker S.E."/>
        </authorList>
    </citation>
    <scope>NUCLEOTIDE SEQUENCE [LARGE SCALE GENOMIC DNA]</scope>
    <source>
        <strain evidence="7 8">CBS 115571</strain>
    </source>
</reference>
<dbReference type="EMBL" id="KZ825175">
    <property type="protein sequence ID" value="PYI16037.1"/>
    <property type="molecule type" value="Genomic_DNA"/>
</dbReference>
<evidence type="ECO:0000256" key="5">
    <source>
        <dbReference type="ARBA" id="ARBA00023002"/>
    </source>
</evidence>
<keyword evidence="8" id="KW-1185">Reference proteome</keyword>
<dbReference type="GO" id="GO:0019646">
    <property type="term" value="P:aerobic electron transport chain"/>
    <property type="evidence" value="ECO:0007669"/>
    <property type="project" value="TreeGrafter"/>
</dbReference>
<comment type="cofactor">
    <cofactor evidence="1">
        <name>FAD</name>
        <dbReference type="ChEBI" id="CHEBI:57692"/>
    </cofactor>
</comment>
<sequence>MPAKIVILGAGFAGLWSALAAQRLINLANQTGNIKVLVIAPSATLVLRPRLYEADAGNMIHPLGPLFAATGIEFCPGTAQSIDVKARMVHTQSTDGAEYDVPYDRLILATGSSVVQPPSITGLRQHAFDVDSLKSAAKLDAHLATLQSLDASPARDTVVVCGAGFTGIELAAELPKRLGHIANLRVILVDQAEDLGPELGPGPRPVITQALSELGIESRLGSGIQAVDADGVTLMSGERIATKTAICTAGVRATPLTQQIPGPKDSLARVFVDEWLRAPSAKHILVTGDAACAMADREGHYALMSCQHALQLGRVAGHNAAADLLGESLVKYSQAAYLCCLDLGSWGAVISGGWERRVQMSGEMAKRVKCYINQKLIYPPEDAHDALRAANPTGPGSDELLQQILQVV</sequence>
<dbReference type="AlphaFoldDB" id="A0A2V5HVZ3"/>